<dbReference type="EMBL" id="CM046400">
    <property type="protein sequence ID" value="KAI8525958.1"/>
    <property type="molecule type" value="Genomic_DNA"/>
</dbReference>
<dbReference type="Proteomes" id="UP001062846">
    <property type="component" value="Chromosome 13"/>
</dbReference>
<comment type="caution">
    <text evidence="1">The sequence shown here is derived from an EMBL/GenBank/DDBJ whole genome shotgun (WGS) entry which is preliminary data.</text>
</comment>
<gene>
    <name evidence="1" type="ORF">RHMOL_Rhmol13G0271000</name>
</gene>
<proteinExistence type="predicted"/>
<evidence type="ECO:0000313" key="2">
    <source>
        <dbReference type="Proteomes" id="UP001062846"/>
    </source>
</evidence>
<accession>A0ACC0LCS9</accession>
<evidence type="ECO:0000313" key="1">
    <source>
        <dbReference type="EMBL" id="KAI8525958.1"/>
    </source>
</evidence>
<sequence>MEMEFDVFAANPLNDMYVESGNSTEASIVIHILIFEAVSSMQQQDLLDKFQALGETPNSVTFSNVLPGCAIIGFLRAGKEIHARSIRTGSE</sequence>
<reference evidence="1" key="1">
    <citation type="submission" date="2022-02" db="EMBL/GenBank/DDBJ databases">
        <title>Plant Genome Project.</title>
        <authorList>
            <person name="Zhang R.-G."/>
        </authorList>
    </citation>
    <scope>NUCLEOTIDE SEQUENCE</scope>
    <source>
        <strain evidence="1">AT1</strain>
    </source>
</reference>
<keyword evidence="2" id="KW-1185">Reference proteome</keyword>
<organism evidence="1 2">
    <name type="scientific">Rhododendron molle</name>
    <name type="common">Chinese azalea</name>
    <name type="synonym">Azalea mollis</name>
    <dbReference type="NCBI Taxonomy" id="49168"/>
    <lineage>
        <taxon>Eukaryota</taxon>
        <taxon>Viridiplantae</taxon>
        <taxon>Streptophyta</taxon>
        <taxon>Embryophyta</taxon>
        <taxon>Tracheophyta</taxon>
        <taxon>Spermatophyta</taxon>
        <taxon>Magnoliopsida</taxon>
        <taxon>eudicotyledons</taxon>
        <taxon>Gunneridae</taxon>
        <taxon>Pentapetalae</taxon>
        <taxon>asterids</taxon>
        <taxon>Ericales</taxon>
        <taxon>Ericaceae</taxon>
        <taxon>Ericoideae</taxon>
        <taxon>Rhodoreae</taxon>
        <taxon>Rhododendron</taxon>
    </lineage>
</organism>
<protein>
    <submittedName>
        <fullName evidence="1">Uncharacterized protein</fullName>
    </submittedName>
</protein>
<name>A0ACC0LCS9_RHOML</name>